<reference evidence="2" key="1">
    <citation type="journal article" date="2022" name="Mol. Ecol. Resour.">
        <title>The genomes of chicory, endive, great burdock and yacon provide insights into Asteraceae palaeo-polyploidization history and plant inulin production.</title>
        <authorList>
            <person name="Fan W."/>
            <person name="Wang S."/>
            <person name="Wang H."/>
            <person name="Wang A."/>
            <person name="Jiang F."/>
            <person name="Liu H."/>
            <person name="Zhao H."/>
            <person name="Xu D."/>
            <person name="Zhang Y."/>
        </authorList>
    </citation>
    <scope>NUCLEOTIDE SEQUENCE [LARGE SCALE GENOMIC DNA]</scope>
    <source>
        <strain evidence="2">cv. Niubang</strain>
    </source>
</reference>
<evidence type="ECO:0000313" key="2">
    <source>
        <dbReference type="Proteomes" id="UP001055879"/>
    </source>
</evidence>
<evidence type="ECO:0000313" key="1">
    <source>
        <dbReference type="EMBL" id="KAI3702272.1"/>
    </source>
</evidence>
<dbReference type="EMBL" id="CM042055">
    <property type="protein sequence ID" value="KAI3702272.1"/>
    <property type="molecule type" value="Genomic_DNA"/>
</dbReference>
<dbReference type="Proteomes" id="UP001055879">
    <property type="component" value="Linkage Group LG09"/>
</dbReference>
<protein>
    <submittedName>
        <fullName evidence="1">Uncharacterized protein</fullName>
    </submittedName>
</protein>
<comment type="caution">
    <text evidence="1">The sequence shown here is derived from an EMBL/GenBank/DDBJ whole genome shotgun (WGS) entry which is preliminary data.</text>
</comment>
<keyword evidence="2" id="KW-1185">Reference proteome</keyword>
<organism evidence="1 2">
    <name type="scientific">Arctium lappa</name>
    <name type="common">Greater burdock</name>
    <name type="synonym">Lappa major</name>
    <dbReference type="NCBI Taxonomy" id="4217"/>
    <lineage>
        <taxon>Eukaryota</taxon>
        <taxon>Viridiplantae</taxon>
        <taxon>Streptophyta</taxon>
        <taxon>Embryophyta</taxon>
        <taxon>Tracheophyta</taxon>
        <taxon>Spermatophyta</taxon>
        <taxon>Magnoliopsida</taxon>
        <taxon>eudicotyledons</taxon>
        <taxon>Gunneridae</taxon>
        <taxon>Pentapetalae</taxon>
        <taxon>asterids</taxon>
        <taxon>campanulids</taxon>
        <taxon>Asterales</taxon>
        <taxon>Asteraceae</taxon>
        <taxon>Carduoideae</taxon>
        <taxon>Cardueae</taxon>
        <taxon>Arctiinae</taxon>
        <taxon>Arctium</taxon>
    </lineage>
</organism>
<proteinExistence type="predicted"/>
<sequence>MLPPVPKANKWINRQRECRSIEIGPEEQIGEGENQKTEIESPTHHSSSLYSTWQDQNFIRNSVQPFFNLQSVCSLSFFLPQ</sequence>
<gene>
    <name evidence="1" type="ORF">L6452_28005</name>
</gene>
<reference evidence="1 2" key="2">
    <citation type="journal article" date="2022" name="Mol. Ecol. Resour.">
        <title>The genomes of chicory, endive, great burdock and yacon provide insights into Asteraceae paleo-polyploidization history and plant inulin production.</title>
        <authorList>
            <person name="Fan W."/>
            <person name="Wang S."/>
            <person name="Wang H."/>
            <person name="Wang A."/>
            <person name="Jiang F."/>
            <person name="Liu H."/>
            <person name="Zhao H."/>
            <person name="Xu D."/>
            <person name="Zhang Y."/>
        </authorList>
    </citation>
    <scope>NUCLEOTIDE SEQUENCE [LARGE SCALE GENOMIC DNA]</scope>
    <source>
        <strain evidence="2">cv. Niubang</strain>
    </source>
</reference>
<accession>A0ACB8ZWP2</accession>
<name>A0ACB8ZWP2_ARCLA</name>